<evidence type="ECO:0000313" key="1">
    <source>
        <dbReference type="EMBL" id="CAK5070764.1"/>
    </source>
</evidence>
<proteinExistence type="predicted"/>
<keyword evidence="2" id="KW-1185">Reference proteome</keyword>
<dbReference type="EMBL" id="CAVMJV010000021">
    <property type="protein sequence ID" value="CAK5070764.1"/>
    <property type="molecule type" value="Genomic_DNA"/>
</dbReference>
<dbReference type="Proteomes" id="UP001497535">
    <property type="component" value="Unassembled WGS sequence"/>
</dbReference>
<organism evidence="1 2">
    <name type="scientific">Meloidogyne enterolobii</name>
    <name type="common">Root-knot nematode worm</name>
    <name type="synonym">Meloidogyne mayaguensis</name>
    <dbReference type="NCBI Taxonomy" id="390850"/>
    <lineage>
        <taxon>Eukaryota</taxon>
        <taxon>Metazoa</taxon>
        <taxon>Ecdysozoa</taxon>
        <taxon>Nematoda</taxon>
        <taxon>Chromadorea</taxon>
        <taxon>Rhabditida</taxon>
        <taxon>Tylenchina</taxon>
        <taxon>Tylenchomorpha</taxon>
        <taxon>Tylenchoidea</taxon>
        <taxon>Meloidogynidae</taxon>
        <taxon>Meloidogyninae</taxon>
        <taxon>Meloidogyne</taxon>
    </lineage>
</organism>
<gene>
    <name evidence="1" type="ORF">MENTE1834_LOCUS18733</name>
</gene>
<evidence type="ECO:0000313" key="2">
    <source>
        <dbReference type="Proteomes" id="UP001497535"/>
    </source>
</evidence>
<protein>
    <submittedName>
        <fullName evidence="1">Uncharacterized protein</fullName>
    </submittedName>
</protein>
<comment type="caution">
    <text evidence="1">The sequence shown here is derived from an EMBL/GenBank/DDBJ whole genome shotgun (WGS) entry which is preliminary data.</text>
</comment>
<name>A0ACB0YZU4_MELEN</name>
<sequence length="82" mass="9861">MYFINLFNFNFCIFLYFFPFIFQPDGSLERLVKESEMLSQSFGHLFDLILVNNDIDETIRQLERVVEKLSATPQWVPISWVY</sequence>
<reference evidence="1" key="1">
    <citation type="submission" date="2023-11" db="EMBL/GenBank/DDBJ databases">
        <authorList>
            <person name="Poullet M."/>
        </authorList>
    </citation>
    <scope>NUCLEOTIDE SEQUENCE</scope>
    <source>
        <strain evidence="1">E1834</strain>
    </source>
</reference>
<accession>A0ACB0YZU4</accession>